<protein>
    <recommendedName>
        <fullName evidence="4">DUF4468 domain-containing protein</fullName>
    </recommendedName>
</protein>
<name>A0A5M5MZ66_BACOV</name>
<dbReference type="RefSeq" id="WP_147330780.1">
    <property type="nucleotide sequence ID" value="NZ_JAHYLR010000020.1"/>
</dbReference>
<reference evidence="2 3" key="1">
    <citation type="journal article" date="2019" name="Nat. Med.">
        <title>A library of human gut bacterial isolates paired with longitudinal multiomics data enables mechanistic microbiome research.</title>
        <authorList>
            <person name="Poyet M."/>
            <person name="Groussin M."/>
            <person name="Gibbons S.M."/>
            <person name="Avila-Pacheco J."/>
            <person name="Jiang X."/>
            <person name="Kearney S.M."/>
            <person name="Perrotta A.R."/>
            <person name="Berdy B."/>
            <person name="Zhao S."/>
            <person name="Lieberman T.D."/>
            <person name="Swanson P.K."/>
            <person name="Smith M."/>
            <person name="Roesemann S."/>
            <person name="Alexander J.E."/>
            <person name="Rich S.A."/>
            <person name="Livny J."/>
            <person name="Vlamakis H."/>
            <person name="Clish C."/>
            <person name="Bullock K."/>
            <person name="Deik A."/>
            <person name="Scott J."/>
            <person name="Pierce K.A."/>
            <person name="Xavier R.J."/>
            <person name="Alm E.J."/>
        </authorList>
    </citation>
    <scope>NUCLEOTIDE SEQUENCE [LARGE SCALE GENOMIC DNA]</scope>
    <source>
        <strain evidence="2 3">BIOML-A14</strain>
    </source>
</reference>
<evidence type="ECO:0000313" key="3">
    <source>
        <dbReference type="Proteomes" id="UP000435985"/>
    </source>
</evidence>
<gene>
    <name evidence="2" type="ORF">F3B98_00020</name>
</gene>
<evidence type="ECO:0000256" key="1">
    <source>
        <dbReference type="SAM" id="SignalP"/>
    </source>
</evidence>
<feature type="chain" id="PRO_5041168510" description="DUF4468 domain-containing protein" evidence="1">
    <location>
        <begin position="20"/>
        <end position="184"/>
    </location>
</feature>
<dbReference type="Proteomes" id="UP000435985">
    <property type="component" value="Unassembled WGS sequence"/>
</dbReference>
<organism evidence="2 3">
    <name type="scientific">Bacteroides ovatus</name>
    <dbReference type="NCBI Taxonomy" id="28116"/>
    <lineage>
        <taxon>Bacteria</taxon>
        <taxon>Pseudomonadati</taxon>
        <taxon>Bacteroidota</taxon>
        <taxon>Bacteroidia</taxon>
        <taxon>Bacteroidales</taxon>
        <taxon>Bacteroidaceae</taxon>
        <taxon>Bacteroides</taxon>
    </lineage>
</organism>
<keyword evidence="1" id="KW-0732">Signal</keyword>
<sequence>MRKSHLFLLLLMFSINIQAQSIKVSKTDKFTKDKVVYTSYEKISSEAFIGTQTGKNIAICFGRENGLNMILMKWLTGDARLVSVNSKVVFLDEEDNTHEFTVSDYASGRGEGTVGALGMDLWGLRILLLGDLSVFKDHIMTAVRIYTTDGYYDYKIKKSAAEKARKAYRLFEKEIQKGNIDKWK</sequence>
<evidence type="ECO:0008006" key="4">
    <source>
        <dbReference type="Google" id="ProtNLM"/>
    </source>
</evidence>
<comment type="caution">
    <text evidence="2">The sequence shown here is derived from an EMBL/GenBank/DDBJ whole genome shotgun (WGS) entry which is preliminary data.</text>
</comment>
<accession>A0A5M5MZ66</accession>
<feature type="signal peptide" evidence="1">
    <location>
        <begin position="1"/>
        <end position="19"/>
    </location>
</feature>
<dbReference type="EMBL" id="VWFO01000001">
    <property type="protein sequence ID" value="KAA4666811.1"/>
    <property type="molecule type" value="Genomic_DNA"/>
</dbReference>
<evidence type="ECO:0000313" key="2">
    <source>
        <dbReference type="EMBL" id="KAA4666811.1"/>
    </source>
</evidence>
<proteinExistence type="predicted"/>
<dbReference type="AlphaFoldDB" id="A0A5M5MZ66"/>